<evidence type="ECO:0000256" key="3">
    <source>
        <dbReference type="ARBA" id="ARBA00022777"/>
    </source>
</evidence>
<organism evidence="6 7">
    <name type="scientific">Hibiscus sabdariffa</name>
    <name type="common">roselle</name>
    <dbReference type="NCBI Taxonomy" id="183260"/>
    <lineage>
        <taxon>Eukaryota</taxon>
        <taxon>Viridiplantae</taxon>
        <taxon>Streptophyta</taxon>
        <taxon>Embryophyta</taxon>
        <taxon>Tracheophyta</taxon>
        <taxon>Spermatophyta</taxon>
        <taxon>Magnoliopsida</taxon>
        <taxon>eudicotyledons</taxon>
        <taxon>Gunneridae</taxon>
        <taxon>Pentapetalae</taxon>
        <taxon>rosids</taxon>
        <taxon>malvids</taxon>
        <taxon>Malvales</taxon>
        <taxon>Malvaceae</taxon>
        <taxon>Malvoideae</taxon>
        <taxon>Hibiscus</taxon>
    </lineage>
</organism>
<sequence>MATIFSDDSTFSMLFLSEAYVQQEQGNLLELVDPSLGSKYSKQEALRMLNLALLCTNPSPTLRPSMSSVVSMIEGKVPVQAPLIKRKDSDHDARFKAFEMLSHDSQTNVSTFSHDSQAPRSTSMDEPWTGSSMSILDGAREHSSSSKLLKNSP</sequence>
<feature type="compositionally biased region" description="Polar residues" evidence="5">
    <location>
        <begin position="105"/>
        <end position="134"/>
    </location>
</feature>
<accession>A0ABR2PAV2</accession>
<evidence type="ECO:0000313" key="6">
    <source>
        <dbReference type="EMBL" id="KAK8985555.1"/>
    </source>
</evidence>
<evidence type="ECO:0000256" key="5">
    <source>
        <dbReference type="SAM" id="MobiDB-lite"/>
    </source>
</evidence>
<name>A0ABR2PAV2_9ROSI</name>
<dbReference type="EMBL" id="JBBPBN010000069">
    <property type="protein sequence ID" value="KAK8985555.1"/>
    <property type="molecule type" value="Genomic_DNA"/>
</dbReference>
<feature type="region of interest" description="Disordered" evidence="5">
    <location>
        <begin position="105"/>
        <end position="153"/>
    </location>
</feature>
<dbReference type="PANTHER" id="PTHR47973">
    <property type="entry name" value="CYSTEINE-RICH RECEPTOR-LIKE PROTEIN KINASE 3"/>
    <property type="match status" value="1"/>
</dbReference>
<keyword evidence="1" id="KW-0808">Transferase</keyword>
<evidence type="ECO:0000313" key="7">
    <source>
        <dbReference type="Proteomes" id="UP001396334"/>
    </source>
</evidence>
<evidence type="ECO:0000256" key="2">
    <source>
        <dbReference type="ARBA" id="ARBA00022741"/>
    </source>
</evidence>
<protein>
    <submittedName>
        <fullName evidence="6">Uncharacterized protein</fullName>
    </submittedName>
</protein>
<dbReference type="InterPro" id="IPR052059">
    <property type="entry name" value="CR_Ser/Thr_kinase"/>
</dbReference>
<keyword evidence="2" id="KW-0547">Nucleotide-binding</keyword>
<keyword evidence="3" id="KW-0418">Kinase</keyword>
<proteinExistence type="predicted"/>
<comment type="caution">
    <text evidence="6">The sequence shown here is derived from an EMBL/GenBank/DDBJ whole genome shotgun (WGS) entry which is preliminary data.</text>
</comment>
<dbReference type="InterPro" id="IPR011009">
    <property type="entry name" value="Kinase-like_dom_sf"/>
</dbReference>
<reference evidence="6 7" key="1">
    <citation type="journal article" date="2024" name="G3 (Bethesda)">
        <title>Genome assembly of Hibiscus sabdariffa L. provides insights into metabolisms of medicinal natural products.</title>
        <authorList>
            <person name="Kim T."/>
        </authorList>
    </citation>
    <scope>NUCLEOTIDE SEQUENCE [LARGE SCALE GENOMIC DNA]</scope>
    <source>
        <strain evidence="6">TK-2024</strain>
        <tissue evidence="6">Old leaves</tissue>
    </source>
</reference>
<gene>
    <name evidence="6" type="ORF">V6N11_068809</name>
</gene>
<dbReference type="Proteomes" id="UP001396334">
    <property type="component" value="Unassembled WGS sequence"/>
</dbReference>
<dbReference type="Gene3D" id="1.10.510.10">
    <property type="entry name" value="Transferase(Phosphotransferase) domain 1"/>
    <property type="match status" value="1"/>
</dbReference>
<evidence type="ECO:0000256" key="4">
    <source>
        <dbReference type="ARBA" id="ARBA00022840"/>
    </source>
</evidence>
<keyword evidence="7" id="KW-1185">Reference proteome</keyword>
<evidence type="ECO:0000256" key="1">
    <source>
        <dbReference type="ARBA" id="ARBA00022679"/>
    </source>
</evidence>
<keyword evidence="4" id="KW-0067">ATP-binding</keyword>
<dbReference type="SUPFAM" id="SSF56112">
    <property type="entry name" value="Protein kinase-like (PK-like)"/>
    <property type="match status" value="1"/>
</dbReference>